<organism evidence="2 3">
    <name type="scientific">Acidisoma cellulosilyticum</name>
    <dbReference type="NCBI Taxonomy" id="2802395"/>
    <lineage>
        <taxon>Bacteria</taxon>
        <taxon>Pseudomonadati</taxon>
        <taxon>Pseudomonadota</taxon>
        <taxon>Alphaproteobacteria</taxon>
        <taxon>Acetobacterales</taxon>
        <taxon>Acidocellaceae</taxon>
        <taxon>Acidisoma</taxon>
    </lineage>
</organism>
<protein>
    <submittedName>
        <fullName evidence="2">PD-(D/E)XK nuclease-like domain-containing protein</fullName>
    </submittedName>
</protein>
<dbReference type="Pfam" id="PF12684">
    <property type="entry name" value="DUF3799"/>
    <property type="match status" value="1"/>
</dbReference>
<dbReference type="RefSeq" id="WP_227306686.1">
    <property type="nucleotide sequence ID" value="NZ_JAESVA010000002.1"/>
</dbReference>
<dbReference type="Gene3D" id="3.90.320.10">
    <property type="match status" value="1"/>
</dbReference>
<accession>A0A964E376</accession>
<proteinExistence type="predicted"/>
<dbReference type="Proteomes" id="UP000721844">
    <property type="component" value="Unassembled WGS sequence"/>
</dbReference>
<name>A0A964E376_9PROT</name>
<sequence length="297" mass="34051">MNKLAPPTISIPGVYEMDAETYHADPCETPSLSAGMINEIIKAPKLCWHNSPRLNPDWEEPDGQEKFSIGTVAHVIFLEPDLFSQKVAVLEYDDYRKNEAKMSRDNALAIGKTPILAKHMDKIEAARDAFMANEFTRQAFSNGRTEMAMFWKHPLWGFWCRARPDFIADSGRHLNDYKATSSADPEKFGKHAFDMGYHRRAAWYLEGATILLGKKPEHYWFANQEPKAPYLTSIVELDEQALDAGQYENTLAGEIFEQCLRTGDWYGYRHNTDRTRDLAFRVGLPTWAHIQIETRNS</sequence>
<dbReference type="AlphaFoldDB" id="A0A964E376"/>
<evidence type="ECO:0000313" key="2">
    <source>
        <dbReference type="EMBL" id="MCB8880079.1"/>
    </source>
</evidence>
<evidence type="ECO:0000313" key="3">
    <source>
        <dbReference type="Proteomes" id="UP000721844"/>
    </source>
</evidence>
<feature type="domain" description="Putative exodeoxyribonuclease 8 PDDEXK-like" evidence="1">
    <location>
        <begin position="53"/>
        <end position="258"/>
    </location>
</feature>
<gene>
    <name evidence="2" type="ORF">ACELLULO517_07520</name>
</gene>
<dbReference type="EMBL" id="JAESVA010000002">
    <property type="protein sequence ID" value="MCB8880079.1"/>
    <property type="molecule type" value="Genomic_DNA"/>
</dbReference>
<dbReference type="InterPro" id="IPR011604">
    <property type="entry name" value="PDDEXK-like_dom_sf"/>
</dbReference>
<reference evidence="2 3" key="1">
    <citation type="journal article" date="2021" name="Microorganisms">
        <title>Acidisoma silvae sp. nov. and Acidisomacellulosilytica sp. nov., Two Acidophilic Bacteria Isolated from Decaying Wood, Hydrolyzing Cellulose and Producing Poly-3-hydroxybutyrate.</title>
        <authorList>
            <person name="Mieszkin S."/>
            <person name="Pouder E."/>
            <person name="Uroz S."/>
            <person name="Simon-Colin C."/>
            <person name="Alain K."/>
        </authorList>
    </citation>
    <scope>NUCLEOTIDE SEQUENCE [LARGE SCALE GENOMIC DNA]</scope>
    <source>
        <strain evidence="2 3">HW T5.17</strain>
    </source>
</reference>
<evidence type="ECO:0000259" key="1">
    <source>
        <dbReference type="Pfam" id="PF12684"/>
    </source>
</evidence>
<dbReference type="InterPro" id="IPR024432">
    <property type="entry name" value="Put_RecE_PDDEXK-like_dom"/>
</dbReference>
<comment type="caution">
    <text evidence="2">The sequence shown here is derived from an EMBL/GenBank/DDBJ whole genome shotgun (WGS) entry which is preliminary data.</text>
</comment>
<keyword evidence="3" id="KW-1185">Reference proteome</keyword>